<reference evidence="2 3" key="1">
    <citation type="submission" date="2019-10" db="EMBL/GenBank/DDBJ databases">
        <authorList>
            <person name="Palmer J.M."/>
        </authorList>
    </citation>
    <scope>NUCLEOTIDE SEQUENCE [LARGE SCALE GENOMIC DNA]</scope>
    <source>
        <strain evidence="2 3">TWF718</strain>
    </source>
</reference>
<evidence type="ECO:0000256" key="1">
    <source>
        <dbReference type="SAM" id="Phobius"/>
    </source>
</evidence>
<proteinExistence type="predicted"/>
<feature type="transmembrane region" description="Helical" evidence="1">
    <location>
        <begin position="256"/>
        <end position="275"/>
    </location>
</feature>
<keyword evidence="1" id="KW-1133">Transmembrane helix</keyword>
<dbReference type="AlphaFoldDB" id="A0AAN8MMT1"/>
<comment type="caution">
    <text evidence="2">The sequence shown here is derived from an EMBL/GenBank/DDBJ whole genome shotgun (WGS) entry which is preliminary data.</text>
</comment>
<gene>
    <name evidence="2" type="ORF">TWF718_008271</name>
</gene>
<keyword evidence="3" id="KW-1185">Reference proteome</keyword>
<dbReference type="Proteomes" id="UP001313282">
    <property type="component" value="Unassembled WGS sequence"/>
</dbReference>
<organism evidence="2 3">
    <name type="scientific">Orbilia javanica</name>
    <dbReference type="NCBI Taxonomy" id="47235"/>
    <lineage>
        <taxon>Eukaryota</taxon>
        <taxon>Fungi</taxon>
        <taxon>Dikarya</taxon>
        <taxon>Ascomycota</taxon>
        <taxon>Pezizomycotina</taxon>
        <taxon>Orbiliomycetes</taxon>
        <taxon>Orbiliales</taxon>
        <taxon>Orbiliaceae</taxon>
        <taxon>Orbilia</taxon>
    </lineage>
</organism>
<evidence type="ECO:0000313" key="2">
    <source>
        <dbReference type="EMBL" id="KAK6342890.1"/>
    </source>
</evidence>
<dbReference type="EMBL" id="JAVHNR010000005">
    <property type="protein sequence ID" value="KAK6342890.1"/>
    <property type="molecule type" value="Genomic_DNA"/>
</dbReference>
<name>A0AAN8MMT1_9PEZI</name>
<accession>A0AAN8MMT1</accession>
<keyword evidence="1" id="KW-0812">Transmembrane</keyword>
<feature type="transmembrane region" description="Helical" evidence="1">
    <location>
        <begin position="223"/>
        <end position="244"/>
    </location>
</feature>
<sequence>MPEPSDNAGGSYKSINFNLRLFGAMAVDSLGKIARTFKESLQLAYKMTRSILRIHYPTPQPPLVTPRDVFLCCRRLVDKQTVYGPINVRGSHDQNFFRLMKQVYKSLRGNFGWISFREVSKFRFVKFQPFYQTHVSCSESDQLPQQGHREYEIDYPPGYIPDNLPFNPPIAPEVMLYFYQNPGCADTNEKLLRFIPKRIVNNPSPPDEAWGLYAEEGLSMWKFLVTGFFIVLFSMLFIIFWLYYHPGDLQNAFTPPTFIVSVVGLLLVAPEFVGYSSKKKRC</sequence>
<keyword evidence="1" id="KW-0472">Membrane</keyword>
<evidence type="ECO:0000313" key="3">
    <source>
        <dbReference type="Proteomes" id="UP001313282"/>
    </source>
</evidence>
<protein>
    <submittedName>
        <fullName evidence="2">Uncharacterized protein</fullName>
    </submittedName>
</protein>